<dbReference type="EMBL" id="CP076661">
    <property type="protein sequence ID" value="QWU86341.1"/>
    <property type="molecule type" value="Genomic_DNA"/>
</dbReference>
<keyword evidence="6 12" id="KW-0067">ATP-binding</keyword>
<dbReference type="InterPro" id="IPR002303">
    <property type="entry name" value="Valyl-tRNA_ligase"/>
</dbReference>
<name>A0ABX8HZU9_9ASCO</name>
<feature type="compositionally biased region" description="Low complexity" evidence="14">
    <location>
        <begin position="1107"/>
        <end position="1116"/>
    </location>
</feature>
<keyword evidence="4 12" id="KW-0436">Ligase</keyword>
<dbReference type="SUPFAM" id="SSF50677">
    <property type="entry name" value="ValRS/IleRS/LeuRS editing domain"/>
    <property type="match status" value="1"/>
</dbReference>
<dbReference type="CDD" id="cd07962">
    <property type="entry name" value="Anticodon_Ia_Val"/>
    <property type="match status" value="1"/>
</dbReference>
<evidence type="ECO:0000313" key="18">
    <source>
        <dbReference type="EMBL" id="QWU86341.1"/>
    </source>
</evidence>
<sequence length="1352" mass="153340">MSEEEKVNASSAQAQAPAAEEPKKEKTPKQLENERKKAEKMAKFLAKKKKQEEDAKNKKPAEKKPKKEKKVAEPVPEWKDETKPGEKKILASLDDAAFKAYNPKNVESSWYAWWEKQGYFEPELDEGKVKKEGQFTIPAPPPNVTGALHIGHALTIAIQDTLIRYNRMKGKTTLFLPGFDHAGISTQSVVEKQVWKNEKKTRHDYGREKFVDKVWEWKEEYHARIKDQVKRLGASYDWTREAFTLNPDLSAAVVEAFVRLHEDGTIYRASRLVNWSTKLNTAISNLEVENKNISGRTLLSVPNYDEKIEFGVLTSYSYPVVDSDEKITVATTRPETLFGDTGVAVHPEDPRYKHLHGKFVQHPFLDRKLPIVTDSEAVDMTFGTGAVKITPAHDQNDYNTGKRQNLEFVNILTDDGYLNENCGDWKGMKRFDARAKVIEELKKLDLYVDQKDNEMTIPTCSRSGDVIEPLLKPQWWVKQDDMAKEAIKAVKSGEITITPQSSEKEYFQWLENIQDWCISRQLWWGHRCPVYFVNIEGKEGDRLDNNYWIAGRSYEEALEKAEKKFPGVKFTLEQDEDVLDTWFSSGLWPISTLGWPNQSEDLKLFAPMSMLETGWDILFFWVSRMILLCLKLTGKVPFKEVFCHSLVRDAQGRKMSKSLGNVVDPLDVISGISLADLHEKLKVGNLDAREIEKASAGQKQSYPNGIPECGTDALRFALCAYTTGGRDINLDILRVEGYRKFCNKMYQATKFVLGRLGADYKPPATQKRTGNESLVEKWILHRLTTATQSFTEHIEKREFSETTSAVYNFWYDLCDVYIENSKHLIQDGTAEQKKSAQDTLYTCIDQGLKMIHPFMPYVTEEMWQRLPRRSGDETPSITIAQFPEYDASFDDKEAHDAYELVLAITKGARSLLSQYNILKNGQVYVETSDENVRKIAKNQDHSMVSLIKGVEKIEVLEAGQPVPSGCALNGVNASTNVHVLVKGQIDLDAEIAKVTKKLSNVRELDGKLKDSIGKFTDKTKPEAKEAAYKRQENFKAEIEGYEQTIAILEKTMSGFNDLLKKGEQALGGKDGKGPDLSNIQKDAQQAYDTYNKTDGSVTDKAKAAYSEYSSKSGGSEESSESKDSPKGSYDYGISVNVPLSKYGTLLSQRRENFEKKLTEVDSITPIKLNEVAVLESPVKCSPHRSPSISPTKVTKYKHIDGLKNDRSKFAFQEKISALETSKANGLSLLERIKLKERMNSKVDIGQRKKDDYDSYIRTKSPQIYDIIYELASVSSVNGPRASQSFTLSKVISIIKDSTVYATSEPEIQDVINDIEMKLGKERLQLIERNHNKVIRVYNLNREEDLQLLGKDN</sequence>
<evidence type="ECO:0000259" key="15">
    <source>
        <dbReference type="Pfam" id="PF00133"/>
    </source>
</evidence>
<dbReference type="Gene3D" id="3.90.740.10">
    <property type="entry name" value="Valyl/Leucyl/Isoleucyl-tRNA synthetase, editing domain"/>
    <property type="match status" value="1"/>
</dbReference>
<feature type="domain" description="DNA replication factor Cdt1 C-terminal" evidence="17">
    <location>
        <begin position="1227"/>
        <end position="1312"/>
    </location>
</feature>
<feature type="coiled-coil region" evidence="13">
    <location>
        <begin position="1024"/>
        <end position="1051"/>
    </location>
</feature>
<protein>
    <recommendedName>
        <fullName evidence="3">valine--tRNA ligase</fullName>
        <ecNumber evidence="3">6.1.1.9</ecNumber>
    </recommendedName>
    <alternativeName>
        <fullName evidence="10">Valyl-tRNA synthetase</fullName>
    </alternativeName>
</protein>
<evidence type="ECO:0000256" key="9">
    <source>
        <dbReference type="ARBA" id="ARBA00023306"/>
    </source>
</evidence>
<dbReference type="InterPro" id="IPR009008">
    <property type="entry name" value="Val/Leu/Ile-tRNA-synth_edit"/>
</dbReference>
<proteinExistence type="inferred from homology"/>
<dbReference type="SUPFAM" id="SSF52374">
    <property type="entry name" value="Nucleotidylyl transferase"/>
    <property type="match status" value="1"/>
</dbReference>
<feature type="compositionally biased region" description="Basic and acidic residues" evidence="14">
    <location>
        <begin position="50"/>
        <end position="83"/>
    </location>
</feature>
<evidence type="ECO:0000256" key="3">
    <source>
        <dbReference type="ARBA" id="ARBA00013169"/>
    </source>
</evidence>
<comment type="catalytic activity">
    <reaction evidence="11">
        <text>tRNA(Val) + L-valine + ATP = L-valyl-tRNA(Val) + AMP + diphosphate</text>
        <dbReference type="Rhea" id="RHEA:10704"/>
        <dbReference type="Rhea" id="RHEA-COMP:9672"/>
        <dbReference type="Rhea" id="RHEA-COMP:9708"/>
        <dbReference type="ChEBI" id="CHEBI:30616"/>
        <dbReference type="ChEBI" id="CHEBI:33019"/>
        <dbReference type="ChEBI" id="CHEBI:57762"/>
        <dbReference type="ChEBI" id="CHEBI:78442"/>
        <dbReference type="ChEBI" id="CHEBI:78537"/>
        <dbReference type="ChEBI" id="CHEBI:456215"/>
        <dbReference type="EC" id="6.1.1.9"/>
    </reaction>
</comment>
<feature type="compositionally biased region" description="Basic and acidic residues" evidence="14">
    <location>
        <begin position="20"/>
        <end position="42"/>
    </location>
</feature>
<dbReference type="InterPro" id="IPR032054">
    <property type="entry name" value="Cdt1_C"/>
</dbReference>
<dbReference type="InterPro" id="IPR013155">
    <property type="entry name" value="M/V/L/I-tRNA-synth_anticd-bd"/>
</dbReference>
<dbReference type="PANTHER" id="PTHR11946">
    <property type="entry name" value="VALYL-TRNA SYNTHETASES"/>
    <property type="match status" value="1"/>
</dbReference>
<gene>
    <name evidence="18" type="ORF">CA3LBN_000559</name>
</gene>
<evidence type="ECO:0000256" key="4">
    <source>
        <dbReference type="ARBA" id="ARBA00022598"/>
    </source>
</evidence>
<evidence type="ECO:0000256" key="1">
    <source>
        <dbReference type="ARBA" id="ARBA00005594"/>
    </source>
</evidence>
<keyword evidence="13" id="KW-0175">Coiled coil</keyword>
<dbReference type="Pfam" id="PF16679">
    <property type="entry name" value="CDT1_C"/>
    <property type="match status" value="1"/>
</dbReference>
<keyword evidence="5 12" id="KW-0547">Nucleotide-binding</keyword>
<dbReference type="InterPro" id="IPR033705">
    <property type="entry name" value="Anticodon_Ia_Val"/>
</dbReference>
<evidence type="ECO:0000256" key="13">
    <source>
        <dbReference type="SAM" id="Coils"/>
    </source>
</evidence>
<dbReference type="Proteomes" id="UP000825434">
    <property type="component" value="Chromosome 1"/>
</dbReference>
<feature type="region of interest" description="Disordered" evidence="14">
    <location>
        <begin position="1107"/>
        <end position="1129"/>
    </location>
</feature>
<organism evidence="18 19">
    <name type="scientific">Candidozyma haemuli</name>
    <dbReference type="NCBI Taxonomy" id="45357"/>
    <lineage>
        <taxon>Eukaryota</taxon>
        <taxon>Fungi</taxon>
        <taxon>Dikarya</taxon>
        <taxon>Ascomycota</taxon>
        <taxon>Saccharomycotina</taxon>
        <taxon>Pichiomycetes</taxon>
        <taxon>Metschnikowiaceae</taxon>
        <taxon>Candidozyma</taxon>
    </lineage>
</organism>
<dbReference type="PANTHER" id="PTHR11946:SF109">
    <property type="entry name" value="VALINE--TRNA LIGASE"/>
    <property type="match status" value="1"/>
</dbReference>
<comment type="similarity">
    <text evidence="2">Belongs to the Cdt1 family.</text>
</comment>
<comment type="similarity">
    <text evidence="1 12">Belongs to the class-I aminoacyl-tRNA synthetase family.</text>
</comment>
<feature type="domain" description="Methionyl/Valyl/Leucyl/Isoleucyl-tRNA synthetase anticodon-binding" evidence="16">
    <location>
        <begin position="776"/>
        <end position="925"/>
    </location>
</feature>
<evidence type="ECO:0000256" key="6">
    <source>
        <dbReference type="ARBA" id="ARBA00022840"/>
    </source>
</evidence>
<keyword evidence="19" id="KW-1185">Reference proteome</keyword>
<evidence type="ECO:0000256" key="12">
    <source>
        <dbReference type="RuleBase" id="RU363035"/>
    </source>
</evidence>
<dbReference type="InterPro" id="IPR038090">
    <property type="entry name" value="Cdt1_C_WH_dom_sf"/>
</dbReference>
<dbReference type="Gene3D" id="1.10.10.1420">
    <property type="entry name" value="DNA replication factor Cdt1, C-terminal WH domain"/>
    <property type="match status" value="1"/>
</dbReference>
<dbReference type="InterPro" id="IPR009080">
    <property type="entry name" value="tRNAsynth_Ia_anticodon-bd"/>
</dbReference>
<dbReference type="HAMAP" id="MF_02004">
    <property type="entry name" value="Val_tRNA_synth_type1"/>
    <property type="match status" value="1"/>
</dbReference>
<dbReference type="Pfam" id="PF08264">
    <property type="entry name" value="Anticodon_1"/>
    <property type="match status" value="1"/>
</dbReference>
<accession>A0ABX8HZU9</accession>
<evidence type="ECO:0000259" key="17">
    <source>
        <dbReference type="Pfam" id="PF16679"/>
    </source>
</evidence>
<dbReference type="SUPFAM" id="SSF47323">
    <property type="entry name" value="Anticodon-binding domain of a subclass of class I aminoacyl-tRNA synthetases"/>
    <property type="match status" value="1"/>
</dbReference>
<dbReference type="NCBIfam" id="NF004349">
    <property type="entry name" value="PRK05729.1"/>
    <property type="match status" value="1"/>
</dbReference>
<keyword evidence="9" id="KW-0131">Cell cycle</keyword>
<dbReference type="InterPro" id="IPR001412">
    <property type="entry name" value="aa-tRNA-synth_I_CS"/>
</dbReference>
<dbReference type="CDD" id="cd00817">
    <property type="entry name" value="ValRS_core"/>
    <property type="match status" value="1"/>
</dbReference>
<feature type="region of interest" description="Disordered" evidence="14">
    <location>
        <begin position="1"/>
        <end position="83"/>
    </location>
</feature>
<feature type="domain" description="Aminoacyl-tRNA synthetase class Ia" evidence="15">
    <location>
        <begin position="110"/>
        <end position="731"/>
    </location>
</feature>
<evidence type="ECO:0000256" key="2">
    <source>
        <dbReference type="ARBA" id="ARBA00008356"/>
    </source>
</evidence>
<dbReference type="PRINTS" id="PR00986">
    <property type="entry name" value="TRNASYNTHVAL"/>
</dbReference>
<evidence type="ECO:0000256" key="14">
    <source>
        <dbReference type="SAM" id="MobiDB-lite"/>
    </source>
</evidence>
<evidence type="ECO:0000256" key="8">
    <source>
        <dbReference type="ARBA" id="ARBA00023146"/>
    </source>
</evidence>
<keyword evidence="7 12" id="KW-0648">Protein biosynthesis</keyword>
<reference evidence="18 19" key="1">
    <citation type="submission" date="2021-06" db="EMBL/GenBank/DDBJ databases">
        <title>Candida outbreak in Lebanon.</title>
        <authorList>
            <person name="Finianos M."/>
        </authorList>
    </citation>
    <scope>NUCLEOTIDE SEQUENCE [LARGE SCALE GENOMIC DNA]</scope>
    <source>
        <strain evidence="18">CA3LBN</strain>
    </source>
</reference>
<evidence type="ECO:0000256" key="11">
    <source>
        <dbReference type="ARBA" id="ARBA00047552"/>
    </source>
</evidence>
<dbReference type="PROSITE" id="PS00178">
    <property type="entry name" value="AA_TRNA_LIGASE_I"/>
    <property type="match status" value="1"/>
</dbReference>
<evidence type="ECO:0000256" key="10">
    <source>
        <dbReference type="ARBA" id="ARBA00029936"/>
    </source>
</evidence>
<dbReference type="Gene3D" id="3.40.50.620">
    <property type="entry name" value="HUPs"/>
    <property type="match status" value="2"/>
</dbReference>
<dbReference type="Gene3D" id="1.10.730.10">
    <property type="entry name" value="Isoleucyl-tRNA Synthetase, Domain 1"/>
    <property type="match status" value="1"/>
</dbReference>
<dbReference type="NCBIfam" id="TIGR00422">
    <property type="entry name" value="valS"/>
    <property type="match status" value="1"/>
</dbReference>
<evidence type="ECO:0000259" key="16">
    <source>
        <dbReference type="Pfam" id="PF08264"/>
    </source>
</evidence>
<dbReference type="EC" id="6.1.1.9" evidence="3"/>
<keyword evidence="8 12" id="KW-0030">Aminoacyl-tRNA synthetase</keyword>
<dbReference type="InterPro" id="IPR014729">
    <property type="entry name" value="Rossmann-like_a/b/a_fold"/>
</dbReference>
<evidence type="ECO:0000313" key="19">
    <source>
        <dbReference type="Proteomes" id="UP000825434"/>
    </source>
</evidence>
<evidence type="ECO:0000256" key="7">
    <source>
        <dbReference type="ARBA" id="ARBA00022917"/>
    </source>
</evidence>
<dbReference type="InterPro" id="IPR002300">
    <property type="entry name" value="aa-tRNA-synth_Ia"/>
</dbReference>
<evidence type="ECO:0000256" key="5">
    <source>
        <dbReference type="ARBA" id="ARBA00022741"/>
    </source>
</evidence>
<dbReference type="Pfam" id="PF00133">
    <property type="entry name" value="tRNA-synt_1"/>
    <property type="match status" value="1"/>
</dbReference>